<dbReference type="Pfam" id="PF01507">
    <property type="entry name" value="PAPS_reduct"/>
    <property type="match status" value="1"/>
</dbReference>
<evidence type="ECO:0000256" key="11">
    <source>
        <dbReference type="ARBA" id="ARBA00031871"/>
    </source>
</evidence>
<protein>
    <recommendedName>
        <fullName evidence="2">FAD synthase</fullName>
        <ecNumber evidence="2">2.7.7.2</ecNumber>
    </recommendedName>
    <alternativeName>
        <fullName evidence="10">FAD pyrophosphorylase</fullName>
    </alternativeName>
    <alternativeName>
        <fullName evidence="11">FMN adenylyltransferase</fullName>
    </alternativeName>
</protein>
<proteinExistence type="predicted"/>
<gene>
    <name evidence="15 16" type="primary">LOC112904769</name>
</gene>
<name>A0A7F5R669_AGRPL</name>
<evidence type="ECO:0000256" key="9">
    <source>
        <dbReference type="ARBA" id="ARBA00022840"/>
    </source>
</evidence>
<dbReference type="Gene3D" id="3.40.50.620">
    <property type="entry name" value="HUPs"/>
    <property type="match status" value="1"/>
</dbReference>
<dbReference type="SUPFAM" id="SSF52402">
    <property type="entry name" value="Adenine nucleotide alpha hydrolases-like"/>
    <property type="match status" value="1"/>
</dbReference>
<evidence type="ECO:0000256" key="7">
    <source>
        <dbReference type="ARBA" id="ARBA00022741"/>
    </source>
</evidence>
<dbReference type="GeneID" id="112904769"/>
<sequence>MSEISASVLLYSNNTKENILKISSLIPKTLHDVRIKIKRVLPITSSCDVANAVEISLKECEYVFLIADTIDLDILTHINCSISKIFNEKVIERCVNFCSKTVSLLEHIKVLSSQDFSGNNVVLYIQGLFIIFFVETLESPISTYVVPFLKRRLVKNNLKRVLYIDQEVDKYDVPVDTINGVAVNVNKNHHYLTVTISSVNLENLLSTEKILKDMFKEAILKVEECTNLQDTVYNYNFSYVKESIETIEMCFETYEPENVLVAFNGGKDCMVLLHLTLAVLKRNYSDRNLRPLCLYVQSADPFEELEEFVEHCRQFYNLNLLKFSTKVKDALEFVLKSKPNIKACLMGTRRDDPFAFHLKAFQMTDPNWPQIMRVSPLLDWHYSFIWDYLLDLQVPYCKLYDQGYTSIGSRLNTKLNPYLYYHDPKQNIKKYLPAYKLLDVTKERSGRC</sequence>
<comment type="pathway">
    <text evidence="1">Cofactor biosynthesis; FAD biosynthesis; FAD from FMN: step 1/1.</text>
</comment>
<dbReference type="CDD" id="cd23948">
    <property type="entry name" value="FAD_synthase"/>
    <property type="match status" value="1"/>
</dbReference>
<accession>A0A7F5R669</accession>
<dbReference type="PANTHER" id="PTHR23293">
    <property type="entry name" value="FAD SYNTHETASE-RELATED FMN ADENYLYLTRANSFERASE"/>
    <property type="match status" value="1"/>
</dbReference>
<dbReference type="KEGG" id="apln:112904769"/>
<evidence type="ECO:0000256" key="4">
    <source>
        <dbReference type="ARBA" id="ARBA00022643"/>
    </source>
</evidence>
<keyword evidence="6" id="KW-0548">Nucleotidyltransferase</keyword>
<keyword evidence="8" id="KW-0274">FAD</keyword>
<comment type="catalytic activity">
    <reaction evidence="12">
        <text>FMN + ATP + H(+) = FAD + diphosphate</text>
        <dbReference type="Rhea" id="RHEA:17237"/>
        <dbReference type="ChEBI" id="CHEBI:15378"/>
        <dbReference type="ChEBI" id="CHEBI:30616"/>
        <dbReference type="ChEBI" id="CHEBI:33019"/>
        <dbReference type="ChEBI" id="CHEBI:57692"/>
        <dbReference type="ChEBI" id="CHEBI:58210"/>
        <dbReference type="EC" id="2.7.7.2"/>
    </reaction>
</comment>
<organism evidence="14 16">
    <name type="scientific">Agrilus planipennis</name>
    <name type="common">Emerald ash borer</name>
    <name type="synonym">Agrilus marcopoli</name>
    <dbReference type="NCBI Taxonomy" id="224129"/>
    <lineage>
        <taxon>Eukaryota</taxon>
        <taxon>Metazoa</taxon>
        <taxon>Ecdysozoa</taxon>
        <taxon>Arthropoda</taxon>
        <taxon>Hexapoda</taxon>
        <taxon>Insecta</taxon>
        <taxon>Pterygota</taxon>
        <taxon>Neoptera</taxon>
        <taxon>Endopterygota</taxon>
        <taxon>Coleoptera</taxon>
        <taxon>Polyphaga</taxon>
        <taxon>Elateriformia</taxon>
        <taxon>Buprestoidea</taxon>
        <taxon>Buprestidae</taxon>
        <taxon>Agrilinae</taxon>
        <taxon>Agrilus</taxon>
    </lineage>
</organism>
<evidence type="ECO:0000256" key="2">
    <source>
        <dbReference type="ARBA" id="ARBA00012393"/>
    </source>
</evidence>
<keyword evidence="4" id="KW-0288">FMN</keyword>
<evidence type="ECO:0000256" key="12">
    <source>
        <dbReference type="ARBA" id="ARBA00049494"/>
    </source>
</evidence>
<dbReference type="AlphaFoldDB" id="A0A7F5R669"/>
<evidence type="ECO:0000313" key="14">
    <source>
        <dbReference type="Proteomes" id="UP000192223"/>
    </source>
</evidence>
<evidence type="ECO:0000313" key="15">
    <source>
        <dbReference type="RefSeq" id="XP_025831464.1"/>
    </source>
</evidence>
<keyword evidence="7" id="KW-0547">Nucleotide-binding</keyword>
<keyword evidence="14" id="KW-1185">Reference proteome</keyword>
<dbReference type="InterPro" id="IPR014729">
    <property type="entry name" value="Rossmann-like_a/b/a_fold"/>
</dbReference>
<dbReference type="GO" id="GO:0006747">
    <property type="term" value="P:FAD biosynthetic process"/>
    <property type="evidence" value="ECO:0007669"/>
    <property type="project" value="TreeGrafter"/>
</dbReference>
<dbReference type="RefSeq" id="XP_025831464.1">
    <property type="nucleotide sequence ID" value="XM_025975679.1"/>
</dbReference>
<keyword evidence="5" id="KW-0808">Transferase</keyword>
<dbReference type="Proteomes" id="UP000192223">
    <property type="component" value="Unplaced"/>
</dbReference>
<evidence type="ECO:0000256" key="1">
    <source>
        <dbReference type="ARBA" id="ARBA00004726"/>
    </source>
</evidence>
<dbReference type="GO" id="GO:0003919">
    <property type="term" value="F:FMN adenylyltransferase activity"/>
    <property type="evidence" value="ECO:0007669"/>
    <property type="project" value="UniProtKB-EC"/>
</dbReference>
<dbReference type="GO" id="GO:0005524">
    <property type="term" value="F:ATP binding"/>
    <property type="evidence" value="ECO:0007669"/>
    <property type="project" value="UniProtKB-KW"/>
</dbReference>
<dbReference type="EC" id="2.7.7.2" evidence="2"/>
<evidence type="ECO:0000259" key="13">
    <source>
        <dbReference type="Pfam" id="PF01507"/>
    </source>
</evidence>
<dbReference type="RefSeq" id="XP_025831465.1">
    <property type="nucleotide sequence ID" value="XM_025975680.1"/>
</dbReference>
<evidence type="ECO:0000256" key="5">
    <source>
        <dbReference type="ARBA" id="ARBA00022679"/>
    </source>
</evidence>
<evidence type="ECO:0000256" key="10">
    <source>
        <dbReference type="ARBA" id="ARBA00031145"/>
    </source>
</evidence>
<dbReference type="PANTHER" id="PTHR23293:SF9">
    <property type="entry name" value="FAD SYNTHASE"/>
    <property type="match status" value="1"/>
</dbReference>
<dbReference type="OrthoDB" id="270728at2759"/>
<keyword evidence="9" id="KW-0067">ATP-binding</keyword>
<evidence type="ECO:0000256" key="3">
    <source>
        <dbReference type="ARBA" id="ARBA00022630"/>
    </source>
</evidence>
<keyword evidence="3" id="KW-0285">Flavoprotein</keyword>
<feature type="domain" description="Phosphoadenosine phosphosulphate reductase" evidence="13">
    <location>
        <begin position="259"/>
        <end position="413"/>
    </location>
</feature>
<reference evidence="15 16" key="1">
    <citation type="submission" date="2025-04" db="UniProtKB">
        <authorList>
            <consortium name="RefSeq"/>
        </authorList>
    </citation>
    <scope>IDENTIFICATION</scope>
    <source>
        <tissue evidence="15 16">Entire body</tissue>
    </source>
</reference>
<evidence type="ECO:0000256" key="6">
    <source>
        <dbReference type="ARBA" id="ARBA00022695"/>
    </source>
</evidence>
<dbReference type="InterPro" id="IPR002500">
    <property type="entry name" value="PAPS_reduct_dom"/>
</dbReference>
<evidence type="ECO:0000313" key="16">
    <source>
        <dbReference type="RefSeq" id="XP_025831465.1"/>
    </source>
</evidence>
<evidence type="ECO:0000256" key="8">
    <source>
        <dbReference type="ARBA" id="ARBA00022827"/>
    </source>
</evidence>